<feature type="compositionally biased region" description="Basic residues" evidence="1">
    <location>
        <begin position="431"/>
        <end position="452"/>
    </location>
</feature>
<feature type="compositionally biased region" description="Basic and acidic residues" evidence="1">
    <location>
        <begin position="179"/>
        <end position="201"/>
    </location>
</feature>
<feature type="region of interest" description="Disordered" evidence="1">
    <location>
        <begin position="422"/>
        <end position="454"/>
    </location>
</feature>
<protein>
    <submittedName>
        <fullName evidence="2">SUN domaincontaining protein 1like</fullName>
    </submittedName>
</protein>
<dbReference type="EMBL" id="CP045895">
    <property type="protein sequence ID" value="QQP48595.1"/>
    <property type="molecule type" value="Genomic_DNA"/>
</dbReference>
<feature type="region of interest" description="Disordered" evidence="1">
    <location>
        <begin position="38"/>
        <end position="211"/>
    </location>
</feature>
<feature type="compositionally biased region" description="Acidic residues" evidence="1">
    <location>
        <begin position="584"/>
        <end position="604"/>
    </location>
</feature>
<sequence>MEEDEGTYRPPPEEIGEVGPLKHVLRSSCVGSQCLCASKGRKHHKAEQEDHHKKVSVSSTSSKMDSVDSSTPSLARRRQSNTSARSSATSKVYETSSSSRIMTTTTTTTHLRSESSSRVLTNSSISSLIRPESSPAPLDSGHSSSKGLTSSTSSSSHHYLSNSPVRRMDYSSLGGSLSHHGEKESSFKETHEDRSFSKDYSPDTSSFSDSLDSPRHRIFKDFTNWINSPRTGYTYAESETYGSETESKYEVPMPHMARKPIHRDVFKKSITVDSLKPTRRTSSKVKSQVRQTRLSVLKRLFRKVFYEFPASLLIFDTKLLLKSKDNVLVRTLLSLWTILVVTPFQYLSICASRLIHLPLSLGRFAAQMFGRGQQGEVEERITLTSKDYNNDAQKPPSRLNFKSLVHLRQSLAAASKRYRLNKLKEKENKSRVHKGPKRKSHGPPTRRSRRLRGIPAEKYELPKKWRRRLKKRRTAMNKVKVEDNHLLSDAWYSFLSLFSLSSYTDDDDDHKDESDSMSSDDESIPQRKISPLLRSSKPSRVFYVPALMLSYLRMPLDVVGYGYHDLRMGLAKRIYHLFDHTEEPDSDSSSSDDEENDENEEDDYEMDVEEFMDKRYLIQDIVTYLVSLGIPPPEARRTATKAARTSSSSYKVKKEAIPAQKSILKHKYKGRSADFSDSEDSEVEITYTNIRSSRKPTSSVLKEKVSRMFTFSKNGGSQSSGQEIKETPGIVLSSDEEEVVSVIQVPKLYSTKKSSSPMFSSTENKSSWKDLARATILYPWDLCLSSLRK</sequence>
<dbReference type="AlphaFoldDB" id="A0A7T8K8J0"/>
<keyword evidence="3" id="KW-1185">Reference proteome</keyword>
<accession>A0A7T8K8J0</accession>
<organism evidence="2 3">
    <name type="scientific">Caligus rogercresseyi</name>
    <name type="common">Sea louse</name>
    <dbReference type="NCBI Taxonomy" id="217165"/>
    <lineage>
        <taxon>Eukaryota</taxon>
        <taxon>Metazoa</taxon>
        <taxon>Ecdysozoa</taxon>
        <taxon>Arthropoda</taxon>
        <taxon>Crustacea</taxon>
        <taxon>Multicrustacea</taxon>
        <taxon>Hexanauplia</taxon>
        <taxon>Copepoda</taxon>
        <taxon>Siphonostomatoida</taxon>
        <taxon>Caligidae</taxon>
        <taxon>Caligus</taxon>
    </lineage>
</organism>
<dbReference type="Proteomes" id="UP000595437">
    <property type="component" value="Chromosome 6"/>
</dbReference>
<evidence type="ECO:0000256" key="1">
    <source>
        <dbReference type="SAM" id="MobiDB-lite"/>
    </source>
</evidence>
<feature type="compositionally biased region" description="Polar residues" evidence="1">
    <location>
        <begin position="80"/>
        <end position="94"/>
    </location>
</feature>
<evidence type="ECO:0000313" key="3">
    <source>
        <dbReference type="Proteomes" id="UP000595437"/>
    </source>
</evidence>
<feature type="region of interest" description="Disordered" evidence="1">
    <location>
        <begin position="506"/>
        <end position="530"/>
    </location>
</feature>
<reference evidence="3" key="1">
    <citation type="submission" date="2021-01" db="EMBL/GenBank/DDBJ databases">
        <title>Caligus Genome Assembly.</title>
        <authorList>
            <person name="Gallardo-Escarate C."/>
        </authorList>
    </citation>
    <scope>NUCLEOTIDE SEQUENCE [LARGE SCALE GENOMIC DNA]</scope>
</reference>
<feature type="compositionally biased region" description="Polar residues" evidence="1">
    <location>
        <begin position="202"/>
        <end position="211"/>
    </location>
</feature>
<feature type="compositionally biased region" description="Low complexity" evidence="1">
    <location>
        <begin position="95"/>
        <end position="163"/>
    </location>
</feature>
<feature type="compositionally biased region" description="Low complexity" evidence="1">
    <location>
        <begin position="56"/>
        <end position="73"/>
    </location>
</feature>
<proteinExistence type="predicted"/>
<name>A0A7T8K8J0_CALRO</name>
<gene>
    <name evidence="2" type="ORF">FKW44_008963</name>
</gene>
<evidence type="ECO:0000313" key="2">
    <source>
        <dbReference type="EMBL" id="QQP48595.1"/>
    </source>
</evidence>
<feature type="region of interest" description="Disordered" evidence="1">
    <location>
        <begin position="581"/>
        <end position="604"/>
    </location>
</feature>